<organism evidence="1 2">
    <name type="scientific">Elysia crispata</name>
    <name type="common">lettuce slug</name>
    <dbReference type="NCBI Taxonomy" id="231223"/>
    <lineage>
        <taxon>Eukaryota</taxon>
        <taxon>Metazoa</taxon>
        <taxon>Spiralia</taxon>
        <taxon>Lophotrochozoa</taxon>
        <taxon>Mollusca</taxon>
        <taxon>Gastropoda</taxon>
        <taxon>Heterobranchia</taxon>
        <taxon>Euthyneura</taxon>
        <taxon>Panpulmonata</taxon>
        <taxon>Sacoglossa</taxon>
        <taxon>Placobranchoidea</taxon>
        <taxon>Plakobranchidae</taxon>
        <taxon>Elysia</taxon>
    </lineage>
</organism>
<comment type="caution">
    <text evidence="1">The sequence shown here is derived from an EMBL/GenBank/DDBJ whole genome shotgun (WGS) entry which is preliminary data.</text>
</comment>
<dbReference type="EMBL" id="JAWDGP010000471">
    <property type="protein sequence ID" value="KAK3800260.1"/>
    <property type="molecule type" value="Genomic_DNA"/>
</dbReference>
<proteinExistence type="predicted"/>
<gene>
    <name evidence="1" type="ORF">RRG08_018870</name>
</gene>
<dbReference type="Proteomes" id="UP001283361">
    <property type="component" value="Unassembled WGS sequence"/>
</dbReference>
<protein>
    <submittedName>
        <fullName evidence="1">Uncharacterized protein</fullName>
    </submittedName>
</protein>
<sequence>MSVHSLPGLVKGDNDKRMPGESRWRTLIRQEKSDLLSVALWRAAFAEFVGTGLLCTFTIGFGMTPQGEAPPPVLQVRMFGFRSLYLNT</sequence>
<evidence type="ECO:0000313" key="1">
    <source>
        <dbReference type="EMBL" id="KAK3800260.1"/>
    </source>
</evidence>
<keyword evidence="2" id="KW-1185">Reference proteome</keyword>
<accession>A0AAE1B6R3</accession>
<dbReference type="AlphaFoldDB" id="A0AAE1B6R3"/>
<reference evidence="1" key="1">
    <citation type="journal article" date="2023" name="G3 (Bethesda)">
        <title>A reference genome for the long-term kleptoplast-retaining sea slug Elysia crispata morphotype clarki.</title>
        <authorList>
            <person name="Eastman K.E."/>
            <person name="Pendleton A.L."/>
            <person name="Shaikh M.A."/>
            <person name="Suttiyut T."/>
            <person name="Ogas R."/>
            <person name="Tomko P."/>
            <person name="Gavelis G."/>
            <person name="Widhalm J.R."/>
            <person name="Wisecaver J.H."/>
        </authorList>
    </citation>
    <scope>NUCLEOTIDE SEQUENCE</scope>
    <source>
        <strain evidence="1">ECLA1</strain>
    </source>
</reference>
<evidence type="ECO:0000313" key="2">
    <source>
        <dbReference type="Proteomes" id="UP001283361"/>
    </source>
</evidence>
<name>A0AAE1B6R3_9GAST</name>